<accession>A0A679AJP5</accession>
<feature type="region of interest" description="Disordered" evidence="1">
    <location>
        <begin position="109"/>
        <end position="143"/>
    </location>
</feature>
<name>A0A679AJP5_ORYSI</name>
<feature type="compositionally biased region" description="Gly residues" evidence="1">
    <location>
        <begin position="127"/>
        <end position="137"/>
    </location>
</feature>
<protein>
    <submittedName>
        <fullName evidence="2">Uncharacterized protein</fullName>
    </submittedName>
</protein>
<organism evidence="2">
    <name type="scientific">Oryza sativa subsp. indica</name>
    <name type="common">Rice</name>
    <dbReference type="NCBI Taxonomy" id="39946"/>
    <lineage>
        <taxon>Eukaryota</taxon>
        <taxon>Viridiplantae</taxon>
        <taxon>Streptophyta</taxon>
        <taxon>Embryophyta</taxon>
        <taxon>Tracheophyta</taxon>
        <taxon>Spermatophyta</taxon>
        <taxon>Magnoliopsida</taxon>
        <taxon>Liliopsida</taxon>
        <taxon>Poales</taxon>
        <taxon>Poaceae</taxon>
        <taxon>BOP clade</taxon>
        <taxon>Oryzoideae</taxon>
        <taxon>Oryzeae</taxon>
        <taxon>Oryzinae</taxon>
        <taxon>Oryza</taxon>
        <taxon>Oryza sativa</taxon>
    </lineage>
</organism>
<dbReference type="AlphaFoldDB" id="A0A679AJP5"/>
<evidence type="ECO:0000313" key="3">
    <source>
        <dbReference type="EMBL" id="BBD82424.1"/>
    </source>
</evidence>
<feature type="region of interest" description="Disordered" evidence="1">
    <location>
        <begin position="156"/>
        <end position="192"/>
    </location>
</feature>
<evidence type="ECO:0000256" key="1">
    <source>
        <dbReference type="SAM" id="MobiDB-lite"/>
    </source>
</evidence>
<dbReference type="EMBL" id="AP011482">
    <property type="protein sequence ID" value="BBD82424.1"/>
    <property type="molecule type" value="Genomic_DNA"/>
</dbReference>
<sequence length="216" mass="21924">MELRGGMQHMQHGGGVRDNARLVGGGGGGPFIVANKGLEVDAPHARAEVVHAAFVRSHERTGRRVQGALVADGDGGAPTSGEVDGGEGSYHCCGRLGEFSNESVSEVHRGAPGTAVQPPTSLMAPGSRGGGGAGGWAAGSDRDPRVEKLERSMGPFAATAPGVDGAASSSSSSSTQKPFCGKNLSSESCTGDAADKPLLVEQITMGEIRKTAYMEH</sequence>
<gene>
    <name evidence="2" type="primary">K0339E09.1</name>
    <name evidence="3" type="synonym">K0367D03.42</name>
</gene>
<reference evidence="2" key="1">
    <citation type="submission" date="2009-05" db="EMBL/GenBank/DDBJ databases">
        <title>Oryza sativa Indica Group genomic DNA, chromosome 11, BAC clone:K0339E09, cultivar:Kasalath.</title>
        <authorList>
            <person name="Matsumoto T."/>
            <person name="Wu J."/>
            <person name="Kanamori H."/>
        </authorList>
    </citation>
    <scope>NUCLEOTIDE SEQUENCE</scope>
</reference>
<evidence type="ECO:0000313" key="2">
    <source>
        <dbReference type="EMBL" id="BAU59067.1"/>
    </source>
</evidence>
<reference evidence="3" key="2">
    <citation type="submission" date="2009-05" db="EMBL/GenBank/DDBJ databases">
        <title>Oryza sativa Indica Group genomic DNA, chromosome 11, BAC clone:K0367D03, cultivar:Kasalath.</title>
        <authorList>
            <person name="Matsumoto T."/>
            <person name="Wu J."/>
            <person name="Kanamori H."/>
        </authorList>
    </citation>
    <scope>NUCLEOTIDE SEQUENCE</scope>
</reference>
<proteinExistence type="predicted"/>
<dbReference type="EMBL" id="AP011483">
    <property type="protein sequence ID" value="BAU59067.1"/>
    <property type="molecule type" value="Genomic_DNA"/>
</dbReference>